<dbReference type="GO" id="GO:0009055">
    <property type="term" value="F:electron transfer activity"/>
    <property type="evidence" value="ECO:0007669"/>
    <property type="project" value="InterPro"/>
</dbReference>
<dbReference type="Proteomes" id="UP000276603">
    <property type="component" value="Unassembled WGS sequence"/>
</dbReference>
<sequence length="859" mass="96292">MMSLLQYSFNWSVICITVFLVSCAEEPSSHSNIILHDPNLSLQLIAEHPSIKTPIGMAIDENDAIYVLESHTHTPPNNYQGPKFDLIKKSVDENDDGIPDKWIVFADSIEDGMNLHYNLEHGLFLTTKNGVFQYLDHDKNGVSDMKRAIVTMVEPKNVYDHAGILGLALGEDDWLYVSRGNVGGNPWTIKGTDGSQIEGYGDGGNVFRCKVDGSQLEELATGFWNPFDLKFNSEGRLFVTDNDPDSRGPNRLIEIVPGGDYGYKSVYGGSGIHPFSSWNGELPGTLPFSAPLGEAPCAMIDGSFTNFGDPYASQMLVNIWEENNMVRIPLDQNGSSVKGIPEVLIQGDASFHPVSLATNSRGDLYITDWVLREYPNHGSGRLWRVKSKSVVSKQPYSERSINIFKKDTRSVDQLIADLEQKDLFELAITRHSLAKNAGLEELLPLIKSDNPHLRLQGLLTLFKVKKNLNKTSILSLLRDRNQDMQRMTLMYIAKKGITEMEPHLYSTLRENQIPPQLFESFLATVRHLQPDFMDRIRKRSGRSSTIPRELPKSFIKDILKNPVIGEEVKAMAIPYLQDFKSNKAIIEELLGNAKSGRLQIALIKAIQKIPGTDFSWALQTVAFNTDFTSIARSMAVQELSYGPQKYIKKVLGMLNENDEILQYAALKYLCAARLDDTTRSEIEEWVENTKYQISETAFSIWNNCFKDVTAPFNEADYASVKGNGNSEIGRLVFENRIGLCTSCHKVNGWGGSFGPELSNIGDSKSISQLISAVLEPSLEISPEWQGWYLVDAEGTRHTGRQIDVHLNYAELMNTNGEYDTFKNPSSYGVMESSLMPEGLERTMIPLEFNDLITYLSQLK</sequence>
<evidence type="ECO:0000313" key="6">
    <source>
        <dbReference type="EMBL" id="RKN81779.1"/>
    </source>
</evidence>
<dbReference type="GO" id="GO:0020037">
    <property type="term" value="F:heme binding"/>
    <property type="evidence" value="ECO:0007669"/>
    <property type="project" value="InterPro"/>
</dbReference>
<gene>
    <name evidence="6" type="ORF">D7Z94_12880</name>
</gene>
<evidence type="ECO:0000256" key="4">
    <source>
        <dbReference type="PROSITE-ProRule" id="PRU00433"/>
    </source>
</evidence>
<proteinExistence type="predicted"/>
<dbReference type="NCBIfam" id="TIGR02604">
    <property type="entry name" value="Piru_Ver_Nterm"/>
    <property type="match status" value="1"/>
</dbReference>
<dbReference type="RefSeq" id="WP_120711933.1">
    <property type="nucleotide sequence ID" value="NZ_RBCJ01000002.1"/>
</dbReference>
<dbReference type="AlphaFoldDB" id="A0A3B0CC67"/>
<dbReference type="InterPro" id="IPR055557">
    <property type="entry name" value="DUF7133"/>
</dbReference>
<protein>
    <recommendedName>
        <fullName evidence="5">Cytochrome c domain-containing protein</fullName>
    </recommendedName>
</protein>
<dbReference type="Pfam" id="PF23500">
    <property type="entry name" value="DUF7133"/>
    <property type="match status" value="1"/>
</dbReference>
<comment type="caution">
    <text evidence="6">The sequence shown here is derived from an EMBL/GenBank/DDBJ whole genome shotgun (WGS) entry which is preliminary data.</text>
</comment>
<keyword evidence="1 4" id="KW-0349">Heme</keyword>
<evidence type="ECO:0000259" key="5">
    <source>
        <dbReference type="PROSITE" id="PS51007"/>
    </source>
</evidence>
<dbReference type="GO" id="GO:0046872">
    <property type="term" value="F:metal ion binding"/>
    <property type="evidence" value="ECO:0007669"/>
    <property type="project" value="UniProtKB-KW"/>
</dbReference>
<dbReference type="PANTHER" id="PTHR33546">
    <property type="entry name" value="LARGE, MULTIFUNCTIONAL SECRETED PROTEIN-RELATED"/>
    <property type="match status" value="1"/>
</dbReference>
<evidence type="ECO:0000256" key="1">
    <source>
        <dbReference type="ARBA" id="ARBA00022617"/>
    </source>
</evidence>
<evidence type="ECO:0000256" key="2">
    <source>
        <dbReference type="ARBA" id="ARBA00022723"/>
    </source>
</evidence>
<dbReference type="OrthoDB" id="9812332at2"/>
<feature type="domain" description="Cytochrome c" evidence="5">
    <location>
        <begin position="724"/>
        <end position="859"/>
    </location>
</feature>
<dbReference type="Gene3D" id="2.120.10.30">
    <property type="entry name" value="TolB, C-terminal domain"/>
    <property type="match status" value="1"/>
</dbReference>
<dbReference type="InterPro" id="IPR016024">
    <property type="entry name" value="ARM-type_fold"/>
</dbReference>
<reference evidence="6 7" key="1">
    <citation type="submission" date="2018-10" db="EMBL/GenBank/DDBJ databases">
        <title>Ulvibacterium marinum gen. nov., sp. nov., a novel marine bacterium of the family Flavobacteriaceae, isolated from a culture of the green alga Ulva prolifera.</title>
        <authorList>
            <person name="Zhang Z."/>
        </authorList>
    </citation>
    <scope>NUCLEOTIDE SEQUENCE [LARGE SCALE GENOMIC DNA]</scope>
    <source>
        <strain evidence="6 7">CCMM003</strain>
    </source>
</reference>
<dbReference type="SUPFAM" id="SSF48371">
    <property type="entry name" value="ARM repeat"/>
    <property type="match status" value="1"/>
</dbReference>
<keyword evidence="2 4" id="KW-0479">Metal-binding</keyword>
<dbReference type="InterPro" id="IPR036909">
    <property type="entry name" value="Cyt_c-like_dom_sf"/>
</dbReference>
<keyword evidence="7" id="KW-1185">Reference proteome</keyword>
<dbReference type="InterPro" id="IPR011042">
    <property type="entry name" value="6-blade_b-propeller_TolB-like"/>
</dbReference>
<organism evidence="6 7">
    <name type="scientific">Ulvibacterium marinum</name>
    <dbReference type="NCBI Taxonomy" id="2419782"/>
    <lineage>
        <taxon>Bacteria</taxon>
        <taxon>Pseudomonadati</taxon>
        <taxon>Bacteroidota</taxon>
        <taxon>Flavobacteriia</taxon>
        <taxon>Flavobacteriales</taxon>
        <taxon>Flavobacteriaceae</taxon>
        <taxon>Ulvibacterium</taxon>
    </lineage>
</organism>
<accession>A0A3B0CC67</accession>
<dbReference type="Gene3D" id="1.10.760.10">
    <property type="entry name" value="Cytochrome c-like domain"/>
    <property type="match status" value="1"/>
</dbReference>
<evidence type="ECO:0000313" key="7">
    <source>
        <dbReference type="Proteomes" id="UP000276603"/>
    </source>
</evidence>
<dbReference type="PROSITE" id="PS51007">
    <property type="entry name" value="CYTC"/>
    <property type="match status" value="1"/>
</dbReference>
<dbReference type="InterPro" id="IPR011041">
    <property type="entry name" value="Quinoprot_gluc/sorb_DH_b-prop"/>
</dbReference>
<dbReference type="InterPro" id="IPR013428">
    <property type="entry name" value="Membrane-bound_put_N"/>
</dbReference>
<evidence type="ECO:0000256" key="3">
    <source>
        <dbReference type="ARBA" id="ARBA00023004"/>
    </source>
</evidence>
<dbReference type="SUPFAM" id="SSF50952">
    <property type="entry name" value="Soluble quinoprotein glucose dehydrogenase"/>
    <property type="match status" value="1"/>
</dbReference>
<dbReference type="PANTHER" id="PTHR33546:SF1">
    <property type="entry name" value="LARGE, MULTIFUNCTIONAL SECRETED PROTEIN"/>
    <property type="match status" value="1"/>
</dbReference>
<name>A0A3B0CC67_9FLAO</name>
<dbReference type="SUPFAM" id="SSF46626">
    <property type="entry name" value="Cytochrome c"/>
    <property type="match status" value="1"/>
</dbReference>
<dbReference type="EMBL" id="RBCJ01000002">
    <property type="protein sequence ID" value="RKN81779.1"/>
    <property type="molecule type" value="Genomic_DNA"/>
</dbReference>
<keyword evidence="3 4" id="KW-0408">Iron</keyword>
<dbReference type="InterPro" id="IPR009056">
    <property type="entry name" value="Cyt_c-like_dom"/>
</dbReference>